<organism evidence="2 3">
    <name type="scientific">Bradyrhizobium erythrophlei</name>
    <dbReference type="NCBI Taxonomy" id="1437360"/>
    <lineage>
        <taxon>Bacteria</taxon>
        <taxon>Pseudomonadati</taxon>
        <taxon>Pseudomonadota</taxon>
        <taxon>Alphaproteobacteria</taxon>
        <taxon>Hyphomicrobiales</taxon>
        <taxon>Nitrobacteraceae</taxon>
        <taxon>Bradyrhizobium</taxon>
    </lineage>
</organism>
<proteinExistence type="predicted"/>
<protein>
    <submittedName>
        <fullName evidence="2">Uncharacterized protein</fullName>
    </submittedName>
</protein>
<gene>
    <name evidence="2" type="ORF">SAMN05444169_6292</name>
</gene>
<evidence type="ECO:0000313" key="3">
    <source>
        <dbReference type="Proteomes" id="UP000190675"/>
    </source>
</evidence>
<feature type="region of interest" description="Disordered" evidence="1">
    <location>
        <begin position="20"/>
        <end position="52"/>
    </location>
</feature>
<dbReference type="AlphaFoldDB" id="A0A1M5R292"/>
<name>A0A1M5R292_9BRAD</name>
<dbReference type="EMBL" id="LT670818">
    <property type="protein sequence ID" value="SHH20196.1"/>
    <property type="molecule type" value="Genomic_DNA"/>
</dbReference>
<reference evidence="2 3" key="1">
    <citation type="submission" date="2016-11" db="EMBL/GenBank/DDBJ databases">
        <authorList>
            <person name="Jaros S."/>
            <person name="Januszkiewicz K."/>
            <person name="Wedrychowicz H."/>
        </authorList>
    </citation>
    <scope>NUCLEOTIDE SEQUENCE [LARGE SCALE GENOMIC DNA]</scope>
    <source>
        <strain evidence="2 3">GAS242</strain>
    </source>
</reference>
<evidence type="ECO:0000256" key="1">
    <source>
        <dbReference type="SAM" id="MobiDB-lite"/>
    </source>
</evidence>
<accession>A0A1M5R292</accession>
<dbReference type="RefSeq" id="WP_154073521.1">
    <property type="nucleotide sequence ID" value="NZ_LT670818.1"/>
</dbReference>
<sequence>MRVLAILALALSLAGCEGDRTKHGMNERQAQPQSTGLLIAPTGPSGAWSSWR</sequence>
<dbReference type="PROSITE" id="PS51257">
    <property type="entry name" value="PROKAR_LIPOPROTEIN"/>
    <property type="match status" value="1"/>
</dbReference>
<evidence type="ECO:0000313" key="2">
    <source>
        <dbReference type="EMBL" id="SHH20196.1"/>
    </source>
</evidence>
<dbReference type="Proteomes" id="UP000190675">
    <property type="component" value="Chromosome I"/>
</dbReference>